<evidence type="ECO:0000256" key="9">
    <source>
        <dbReference type="PROSITE-ProRule" id="PRU00552"/>
    </source>
</evidence>
<dbReference type="PROSITE" id="PS51192">
    <property type="entry name" value="HELICASE_ATP_BIND_1"/>
    <property type="match status" value="1"/>
</dbReference>
<sequence length="848" mass="95650">MSADEPQSFRIRTAAKKKKNRKQKPIAPSKKDLKRQQSHAELAHLKEQTKCEVRHESAIMHNSLILGIQDLKFFAQLPLSKPTQQGLSKCNFVQFTEIQKASLPFALCSRDVLGAAKTGSGKTLAFILPVLEVLYRESWSQMDGVGAVIISPTRELALQIFDVLRKVGRYHSLSAGLLIGGKDLKSEQDRVARMNILVCTPGRLLQHMDQTPEFICDNLKLLVLDEADRILDNGFEKTINAIIANLPKSRQTLLFSATQTKSVRDLARLSLQAKYVAVHDNAEQSTPKNLIQKYLVCTLDKKLDILFSFIKTHLKQKILVFLSSCKQVRFVFETFCKMQPGMPLLCLHGKQKQAKRVAIFEQYCRKQGACLFATDIAARGLDFPAVDWVVQVDCPEDAATYIHRVGRTARYESHGQALLLLLPSEKDAMLLSLEQKKVPITEIKVNPSKTISIQSQLSALCTQSPDIKYLGQKAFICYLRSIYLQANKSIFNVEQMPVDLFAESLGLPGAPKIKFIQKLAGKNVSRQIQKSMSMMDSDDDNEASSALQPKSKALEKEHPKDTDTADLLSPKVPKKVKTRVDKMFEKKNLTVLSEHYAKLKNQSESDTNDDEQDFLQIKRANHDIDDKDISSHASAQEITHRQRLKLKKKALAQLGLSKKVIFDEEGNPVNAFQMETLDEFEKSQDIASRQKGYIETSTAAMKEADEMDRIVHRAKLAERKRTQKQKEKNLRREESGPSFQVTLGSRDDDPSNDGFIDAFSGSDYHSDASYNDDTASLNSFQKYELSMEENDGASQDQTKTASKRHRDLQTDADYKVLEPVEKRTKRPKVLDSMNTQSLEDLALELLGH</sequence>
<feature type="region of interest" description="Disordered" evidence="11">
    <location>
        <begin position="715"/>
        <end position="759"/>
    </location>
</feature>
<comment type="function">
    <text evidence="10">RNA helicase.</text>
</comment>
<evidence type="ECO:0000256" key="4">
    <source>
        <dbReference type="ARBA" id="ARBA00022741"/>
    </source>
</evidence>
<dbReference type="GO" id="GO:0003724">
    <property type="term" value="F:RNA helicase activity"/>
    <property type="evidence" value="ECO:0007669"/>
    <property type="project" value="UniProtKB-EC"/>
</dbReference>
<dbReference type="PROSITE" id="PS00039">
    <property type="entry name" value="DEAD_ATP_HELICASE"/>
    <property type="match status" value="1"/>
</dbReference>
<protein>
    <recommendedName>
        <fullName evidence="10">ATP-dependent RNA helicase</fullName>
        <ecNumber evidence="10">3.6.4.13</ecNumber>
    </recommendedName>
</protein>
<dbReference type="GO" id="GO:0016887">
    <property type="term" value="F:ATP hydrolysis activity"/>
    <property type="evidence" value="ECO:0007669"/>
    <property type="project" value="RHEA"/>
</dbReference>
<evidence type="ECO:0000256" key="3">
    <source>
        <dbReference type="ARBA" id="ARBA00022552"/>
    </source>
</evidence>
<dbReference type="GO" id="GO:0005524">
    <property type="term" value="F:ATP binding"/>
    <property type="evidence" value="ECO:0007669"/>
    <property type="project" value="UniProtKB-UniRule"/>
</dbReference>
<dbReference type="Pfam" id="PF13959">
    <property type="entry name" value="CTE_SPB4"/>
    <property type="match status" value="1"/>
</dbReference>
<dbReference type="PANTHER" id="PTHR24031">
    <property type="entry name" value="RNA HELICASE"/>
    <property type="match status" value="1"/>
</dbReference>
<reference evidence="15 16" key="1">
    <citation type="submission" date="2006-10" db="EMBL/GenBank/DDBJ databases">
        <title>The Genome Sequence of Batrachochytrium dendrobatidis JEL423.</title>
        <authorList>
            <consortium name="The Broad Institute Genome Sequencing Platform"/>
            <person name="Birren B."/>
            <person name="Lander E."/>
            <person name="Galagan J."/>
            <person name="Cuomo C."/>
            <person name="Devon K."/>
            <person name="Jaffe D."/>
            <person name="Butler J."/>
            <person name="Alvarez P."/>
            <person name="Gnerre S."/>
            <person name="Grabherr M."/>
            <person name="Kleber M."/>
            <person name="Mauceli E."/>
            <person name="Brockman W."/>
            <person name="Young S."/>
            <person name="LaButti K."/>
            <person name="Sykes S."/>
            <person name="DeCaprio D."/>
            <person name="Crawford M."/>
            <person name="Koehrsen M."/>
            <person name="Engels R."/>
            <person name="Montgomery P."/>
            <person name="Pearson M."/>
            <person name="Howarth C."/>
            <person name="Larson L."/>
            <person name="White J."/>
            <person name="O'Leary S."/>
            <person name="Kodira C."/>
            <person name="Zeng Q."/>
            <person name="Yandava C."/>
            <person name="Alvarado L."/>
            <person name="Longcore J."/>
            <person name="James T."/>
        </authorList>
    </citation>
    <scope>NUCLEOTIDE SEQUENCE [LARGE SCALE GENOMIC DNA]</scope>
    <source>
        <strain evidence="15 16">JEL423</strain>
    </source>
</reference>
<gene>
    <name evidence="15" type="ORF">BDEG_24372</name>
</gene>
<dbReference type="InterPro" id="IPR014014">
    <property type="entry name" value="RNA_helicase_DEAD_Q_motif"/>
</dbReference>
<dbReference type="InterPro" id="IPR000629">
    <property type="entry name" value="RNA-helicase_DEAD-box_CS"/>
</dbReference>
<dbReference type="GO" id="GO:0005730">
    <property type="term" value="C:nucleolus"/>
    <property type="evidence" value="ECO:0007669"/>
    <property type="project" value="UniProtKB-SubCell"/>
</dbReference>
<feature type="domain" description="Helicase ATP-binding" evidence="12">
    <location>
        <begin position="103"/>
        <end position="277"/>
    </location>
</feature>
<feature type="region of interest" description="Disordered" evidence="11">
    <location>
        <begin position="534"/>
        <end position="570"/>
    </location>
</feature>
<dbReference type="VEuPathDB" id="FungiDB:BDEG_24372"/>
<evidence type="ECO:0000256" key="5">
    <source>
        <dbReference type="ARBA" id="ARBA00022801"/>
    </source>
</evidence>
<dbReference type="InterPro" id="IPR001650">
    <property type="entry name" value="Helicase_C-like"/>
</dbReference>
<dbReference type="InterPro" id="IPR027417">
    <property type="entry name" value="P-loop_NTPase"/>
</dbReference>
<keyword evidence="8 10" id="KW-0694">RNA-binding</keyword>
<dbReference type="PROSITE" id="PS51195">
    <property type="entry name" value="Q_MOTIF"/>
    <property type="match status" value="1"/>
</dbReference>
<name>A0A177WLV0_BATDL</name>
<accession>A0A177WLV0</accession>
<feature type="compositionally biased region" description="Basic and acidic residues" evidence="11">
    <location>
        <begin position="807"/>
        <end position="822"/>
    </location>
</feature>
<evidence type="ECO:0000256" key="6">
    <source>
        <dbReference type="ARBA" id="ARBA00022806"/>
    </source>
</evidence>
<dbReference type="CDD" id="cd18787">
    <property type="entry name" value="SF2_C_DEAD"/>
    <property type="match status" value="1"/>
</dbReference>
<feature type="region of interest" description="Disordered" evidence="11">
    <location>
        <begin position="1"/>
        <end position="38"/>
    </location>
</feature>
<evidence type="ECO:0000256" key="2">
    <source>
        <dbReference type="ARBA" id="ARBA00022517"/>
    </source>
</evidence>
<dbReference type="CDD" id="cd17941">
    <property type="entry name" value="DEADc_DDX10"/>
    <property type="match status" value="1"/>
</dbReference>
<keyword evidence="5 10" id="KW-0378">Hydrolase</keyword>
<dbReference type="Pfam" id="PF00271">
    <property type="entry name" value="Helicase_C"/>
    <property type="match status" value="1"/>
</dbReference>
<evidence type="ECO:0000256" key="1">
    <source>
        <dbReference type="ARBA" id="ARBA00004604"/>
    </source>
</evidence>
<dbReference type="EMBL" id="DS022304">
    <property type="protein sequence ID" value="OAJ40665.1"/>
    <property type="molecule type" value="Genomic_DNA"/>
</dbReference>
<dbReference type="Pfam" id="PF00270">
    <property type="entry name" value="DEAD"/>
    <property type="match status" value="1"/>
</dbReference>
<evidence type="ECO:0000256" key="8">
    <source>
        <dbReference type="ARBA" id="ARBA00022884"/>
    </source>
</evidence>
<dbReference type="AlphaFoldDB" id="A0A177WLV0"/>
<keyword evidence="2" id="KW-0690">Ribosome biogenesis</keyword>
<dbReference type="InterPro" id="IPR025313">
    <property type="entry name" value="SPB4-like_CTE"/>
</dbReference>
<evidence type="ECO:0000259" key="14">
    <source>
        <dbReference type="PROSITE" id="PS51195"/>
    </source>
</evidence>
<evidence type="ECO:0000259" key="12">
    <source>
        <dbReference type="PROSITE" id="PS51192"/>
    </source>
</evidence>
<dbReference type="OrthoDB" id="10259640at2759"/>
<dbReference type="Gene3D" id="3.40.50.300">
    <property type="entry name" value="P-loop containing nucleotide triphosphate hydrolases"/>
    <property type="match status" value="2"/>
</dbReference>
<feature type="domain" description="Helicase C-terminal" evidence="13">
    <location>
        <begin position="302"/>
        <end position="451"/>
    </location>
</feature>
<keyword evidence="6 10" id="KW-0347">Helicase</keyword>
<organism evidence="15 16">
    <name type="scientific">Batrachochytrium dendrobatidis (strain JEL423)</name>
    <dbReference type="NCBI Taxonomy" id="403673"/>
    <lineage>
        <taxon>Eukaryota</taxon>
        <taxon>Fungi</taxon>
        <taxon>Fungi incertae sedis</taxon>
        <taxon>Chytridiomycota</taxon>
        <taxon>Chytridiomycota incertae sedis</taxon>
        <taxon>Chytridiomycetes</taxon>
        <taxon>Rhizophydiales</taxon>
        <taxon>Rhizophydiales incertae sedis</taxon>
        <taxon>Batrachochytrium</taxon>
    </lineage>
</organism>
<proteinExistence type="inferred from homology"/>
<dbReference type="STRING" id="403673.A0A177WLV0"/>
<dbReference type="SUPFAM" id="SSF52540">
    <property type="entry name" value="P-loop containing nucleoside triphosphate hydrolases"/>
    <property type="match status" value="1"/>
</dbReference>
<feature type="compositionally biased region" description="Basic and acidic residues" evidence="11">
    <location>
        <begin position="552"/>
        <end position="563"/>
    </location>
</feature>
<dbReference type="PROSITE" id="PS51194">
    <property type="entry name" value="HELICASE_CTER"/>
    <property type="match status" value="1"/>
</dbReference>
<keyword evidence="4 10" id="KW-0547">Nucleotide-binding</keyword>
<feature type="region of interest" description="Disordered" evidence="11">
    <location>
        <begin position="787"/>
        <end position="834"/>
    </location>
</feature>
<reference evidence="15 16" key="2">
    <citation type="submission" date="2016-05" db="EMBL/GenBank/DDBJ databases">
        <title>Lineage-specific infection strategies underlie the spectrum of fungal disease in amphibians.</title>
        <authorList>
            <person name="Cuomo C.A."/>
            <person name="Farrer R.A."/>
            <person name="James T."/>
            <person name="Longcore J."/>
            <person name="Birren B."/>
        </authorList>
    </citation>
    <scope>NUCLEOTIDE SEQUENCE [LARGE SCALE GENOMIC DNA]</scope>
    <source>
        <strain evidence="15 16">JEL423</strain>
    </source>
</reference>
<dbReference type="eggNOG" id="KOG0343">
    <property type="taxonomic scope" value="Eukaryota"/>
</dbReference>
<comment type="domain">
    <text evidence="10">The Q motif is unique to and characteristic of the DEAD box family of RNA helicases and controls ATP binding and hydrolysis.</text>
</comment>
<dbReference type="InterPro" id="IPR011545">
    <property type="entry name" value="DEAD/DEAH_box_helicase_dom"/>
</dbReference>
<feature type="compositionally biased region" description="Basic residues" evidence="11">
    <location>
        <begin position="13"/>
        <end position="24"/>
    </location>
</feature>
<evidence type="ECO:0000259" key="13">
    <source>
        <dbReference type="PROSITE" id="PS51194"/>
    </source>
</evidence>
<evidence type="ECO:0000256" key="7">
    <source>
        <dbReference type="ARBA" id="ARBA00022840"/>
    </source>
</evidence>
<keyword evidence="7 10" id="KW-0067">ATP-binding</keyword>
<dbReference type="Proteomes" id="UP000077115">
    <property type="component" value="Unassembled WGS sequence"/>
</dbReference>
<dbReference type="SMART" id="SM00490">
    <property type="entry name" value="HELICc"/>
    <property type="match status" value="1"/>
</dbReference>
<keyword evidence="3" id="KW-0698">rRNA processing</keyword>
<dbReference type="SMART" id="SM00487">
    <property type="entry name" value="DEXDc"/>
    <property type="match status" value="1"/>
</dbReference>
<dbReference type="GO" id="GO:0006364">
    <property type="term" value="P:rRNA processing"/>
    <property type="evidence" value="ECO:0007669"/>
    <property type="project" value="UniProtKB-KW"/>
</dbReference>
<feature type="short sequence motif" description="Q motif" evidence="9">
    <location>
        <begin position="72"/>
        <end position="100"/>
    </location>
</feature>
<feature type="compositionally biased region" description="Basic and acidic residues" evidence="11">
    <location>
        <begin position="715"/>
        <end position="735"/>
    </location>
</feature>
<comment type="catalytic activity">
    <reaction evidence="10">
        <text>ATP + H2O = ADP + phosphate + H(+)</text>
        <dbReference type="Rhea" id="RHEA:13065"/>
        <dbReference type="ChEBI" id="CHEBI:15377"/>
        <dbReference type="ChEBI" id="CHEBI:15378"/>
        <dbReference type="ChEBI" id="CHEBI:30616"/>
        <dbReference type="ChEBI" id="CHEBI:43474"/>
        <dbReference type="ChEBI" id="CHEBI:456216"/>
        <dbReference type="EC" id="3.6.4.13"/>
    </reaction>
</comment>
<dbReference type="SMART" id="SM01178">
    <property type="entry name" value="DUF4217"/>
    <property type="match status" value="1"/>
</dbReference>
<dbReference type="GO" id="GO:0003723">
    <property type="term" value="F:RNA binding"/>
    <property type="evidence" value="ECO:0007669"/>
    <property type="project" value="UniProtKB-UniRule"/>
</dbReference>
<dbReference type="InterPro" id="IPR014001">
    <property type="entry name" value="Helicase_ATP-bd"/>
</dbReference>
<evidence type="ECO:0000313" key="15">
    <source>
        <dbReference type="EMBL" id="OAJ40665.1"/>
    </source>
</evidence>
<evidence type="ECO:0000313" key="16">
    <source>
        <dbReference type="Proteomes" id="UP000077115"/>
    </source>
</evidence>
<comment type="similarity">
    <text evidence="10">Belongs to the DEAD box helicase family.</text>
</comment>
<dbReference type="EC" id="3.6.4.13" evidence="10"/>
<feature type="domain" description="DEAD-box RNA helicase Q" evidence="14">
    <location>
        <begin position="72"/>
        <end position="100"/>
    </location>
</feature>
<evidence type="ECO:0000256" key="11">
    <source>
        <dbReference type="SAM" id="MobiDB-lite"/>
    </source>
</evidence>
<comment type="subcellular location">
    <subcellularLocation>
        <location evidence="1">Nucleus</location>
        <location evidence="1">Nucleolus</location>
    </subcellularLocation>
</comment>
<evidence type="ECO:0000256" key="10">
    <source>
        <dbReference type="RuleBase" id="RU365068"/>
    </source>
</evidence>